<organism evidence="2 3">
    <name type="scientific">Candidatus Pelagibacter giovannonii</name>
    <dbReference type="NCBI Taxonomy" id="2563896"/>
    <lineage>
        <taxon>Bacteria</taxon>
        <taxon>Pseudomonadati</taxon>
        <taxon>Pseudomonadota</taxon>
        <taxon>Alphaproteobacteria</taxon>
        <taxon>Candidatus Pelagibacterales</taxon>
        <taxon>Candidatus Pelagibacteraceae</taxon>
        <taxon>Candidatus Pelagibacter</taxon>
    </lineage>
</organism>
<reference evidence="2 3" key="1">
    <citation type="journal article" date="2020" name="Nat. Microbiol.">
        <title>Lysogenic host-virus interactions in SAR11 marine bacteria.</title>
        <authorList>
            <person name="Morris R.M."/>
            <person name="Cain K.R."/>
            <person name="Hvorecny K.L."/>
            <person name="Kollman J.M."/>
        </authorList>
    </citation>
    <scope>NUCLEOTIDE SEQUENCE [LARGE SCALE GENOMIC DNA]</scope>
    <source>
        <strain evidence="2 3">NP1</strain>
    </source>
</reference>
<protein>
    <submittedName>
        <fullName evidence="2">Phosphotransferase</fullName>
    </submittedName>
</protein>
<keyword evidence="3" id="KW-1185">Reference proteome</keyword>
<dbReference type="Pfam" id="PF01636">
    <property type="entry name" value="APH"/>
    <property type="match status" value="1"/>
</dbReference>
<dbReference type="InterPro" id="IPR002575">
    <property type="entry name" value="Aminoglycoside_PTrfase"/>
</dbReference>
<gene>
    <name evidence="2" type="ORF">E5R92_05345</name>
</gene>
<keyword evidence="2" id="KW-0808">Transferase</keyword>
<feature type="domain" description="Aminoglycoside phosphotransferase" evidence="1">
    <location>
        <begin position="8"/>
        <end position="238"/>
    </location>
</feature>
<dbReference type="AlphaFoldDB" id="A0A6H1Q4P1"/>
<dbReference type="Gene3D" id="3.30.200.20">
    <property type="entry name" value="Phosphorylase Kinase, domain 1"/>
    <property type="match status" value="1"/>
</dbReference>
<dbReference type="SUPFAM" id="SSF56112">
    <property type="entry name" value="Protein kinase-like (PK-like)"/>
    <property type="match status" value="1"/>
</dbReference>
<dbReference type="Gene3D" id="3.90.1200.10">
    <property type="match status" value="1"/>
</dbReference>
<evidence type="ECO:0000313" key="2">
    <source>
        <dbReference type="EMBL" id="QIZ21205.1"/>
    </source>
</evidence>
<proteinExistence type="predicted"/>
<sequence length="321" mass="38057">MLQTTNKLKKIKGDASFRSFYRKSSSNKKSIVVFASKEKEKNLLIYDAINSLLIKNNVLAPALYSENYKKSYIEIEDFGDDSVFSLLKKNKNQQETLYKKSVDLLSVIQKIKQNRSKNFKGKTYKIPIYNNVKLFNEANLFCEWYAKKFVKKNRLTKFKIDIKKQIQFLLMHLQSKEKVFVHRDFHVSNLMKFKNKMGVIDSQDALIGNKAYDLASLIDDVRFKTDRIFKDKIYRYYLKLNKKRVNKATLLSDFEILSILRNMKIIGIFTRLAMRDKKKQYLKLIPYAWKLIELRISNNKKFSVLKSLLDLNFSKKVRNQK</sequence>
<dbReference type="GO" id="GO:0016740">
    <property type="term" value="F:transferase activity"/>
    <property type="evidence" value="ECO:0007669"/>
    <property type="project" value="UniProtKB-KW"/>
</dbReference>
<dbReference type="KEGG" id="peg:E5R92_05345"/>
<evidence type="ECO:0000259" key="1">
    <source>
        <dbReference type="Pfam" id="PF01636"/>
    </source>
</evidence>
<dbReference type="RefSeq" id="WP_168607064.1">
    <property type="nucleotide sequence ID" value="NZ_CP038852.1"/>
</dbReference>
<name>A0A6H1Q4P1_9PROT</name>
<dbReference type="EMBL" id="CP038852">
    <property type="protein sequence ID" value="QIZ21205.1"/>
    <property type="molecule type" value="Genomic_DNA"/>
</dbReference>
<dbReference type="InterPro" id="IPR011009">
    <property type="entry name" value="Kinase-like_dom_sf"/>
</dbReference>
<dbReference type="Proteomes" id="UP000501094">
    <property type="component" value="Chromosome"/>
</dbReference>
<evidence type="ECO:0000313" key="3">
    <source>
        <dbReference type="Proteomes" id="UP000501094"/>
    </source>
</evidence>
<accession>A0A6H1Q4P1</accession>